<proteinExistence type="predicted"/>
<dbReference type="Gene3D" id="3.40.50.300">
    <property type="entry name" value="P-loop containing nucleotide triphosphate hydrolases"/>
    <property type="match status" value="1"/>
</dbReference>
<dbReference type="EMBL" id="CABVJB010000008">
    <property type="protein sequence ID" value="VVQ10731.1"/>
    <property type="molecule type" value="Genomic_DNA"/>
</dbReference>
<dbReference type="Pfam" id="PF00350">
    <property type="entry name" value="Dynamin_N"/>
    <property type="match status" value="1"/>
</dbReference>
<feature type="domain" description="Dynamin N-terminal" evidence="1">
    <location>
        <begin position="45"/>
        <end position="214"/>
    </location>
</feature>
<reference evidence="2 3" key="1">
    <citation type="submission" date="2019-09" db="EMBL/GenBank/DDBJ databases">
        <authorList>
            <person name="Chandra G."/>
            <person name="Truman W A."/>
        </authorList>
    </citation>
    <scope>NUCLEOTIDE SEQUENCE [LARGE SCALE GENOMIC DNA]</scope>
    <source>
        <strain evidence="2">PS922</strain>
    </source>
</reference>
<dbReference type="AlphaFoldDB" id="A0A5E7UI86"/>
<accession>A0A5E7UI86</accession>
<name>A0A5E7UI86_PSEFL</name>
<dbReference type="Proteomes" id="UP000325565">
    <property type="component" value="Unassembled WGS sequence"/>
</dbReference>
<protein>
    <recommendedName>
        <fullName evidence="1">Dynamin N-terminal domain-containing protein</fullName>
    </recommendedName>
</protein>
<organism evidence="2 3">
    <name type="scientific">Pseudomonas fluorescens</name>
    <dbReference type="NCBI Taxonomy" id="294"/>
    <lineage>
        <taxon>Bacteria</taxon>
        <taxon>Pseudomonadati</taxon>
        <taxon>Pseudomonadota</taxon>
        <taxon>Gammaproteobacteria</taxon>
        <taxon>Pseudomonadales</taxon>
        <taxon>Pseudomonadaceae</taxon>
        <taxon>Pseudomonas</taxon>
    </lineage>
</organism>
<sequence>MPIPATWLERHRQRHDWALQAFDRFVHELAPELSDQVRRSDQVTVVVYGATQVGKTTLILDLLGLVSSTRDEVARVLRGGQALGKSATVMPLRYGRAPDDHWYIGGDLPLDELQASDALANIRRAVEQGSRQDTELTDILIPARLFPAASDDALDVDVKLIDLPGLDARNRHEQQLVEQLARRYVTVADLVLLVTQASSLGFLQPENLQIEELAHWASQPVRYRVVVTSCFSLSSVRNRFLSTPLDVQEVRQAMISEIETLDLIVPQRFSDNLYVLELGDSARDLATTDPEYYARIAPVVSEFRQQLITDIKSASGPFSRLFAAFQLDSVVQGQIAVFRARFEERKTELDVELQALKTQLKKHYPTLPEDLCAEILQDHQANLDVEYTTQKQLGATLKILLRHDWTLLFESLFDGPPAKVDSQSVLALQEVLEKEKERLRDLSRHWVDSIKKMLERVAKDELKQRLLECADQLPSIAFDDRDFHPIEYHLDSYSTDSYFWTSNFENDTTVLEMAFRKSQQRHAALAHQSFIDLFRAQAEQIDKSVRTLKAQRHTVQKNLQRLQLHLDALATLQSELDANLARMSGSLQIAEHFERRVNDAFLQALQTVKAGIVKGPTAMDKLLALLNTHLLISEAEKLYAGKPPT</sequence>
<evidence type="ECO:0000259" key="1">
    <source>
        <dbReference type="Pfam" id="PF00350"/>
    </source>
</evidence>
<dbReference type="SUPFAM" id="SSF52540">
    <property type="entry name" value="P-loop containing nucleoside triphosphate hydrolases"/>
    <property type="match status" value="1"/>
</dbReference>
<dbReference type="InterPro" id="IPR027417">
    <property type="entry name" value="P-loop_NTPase"/>
</dbReference>
<dbReference type="InterPro" id="IPR045063">
    <property type="entry name" value="Dynamin_N"/>
</dbReference>
<dbReference type="RefSeq" id="WP_154863538.1">
    <property type="nucleotide sequence ID" value="NZ_CABVJB010000008.1"/>
</dbReference>
<evidence type="ECO:0000313" key="3">
    <source>
        <dbReference type="Proteomes" id="UP000325565"/>
    </source>
</evidence>
<evidence type="ECO:0000313" key="2">
    <source>
        <dbReference type="EMBL" id="VVQ10731.1"/>
    </source>
</evidence>
<gene>
    <name evidence="2" type="ORF">PS922_04740</name>
</gene>